<keyword evidence="1" id="KW-0472">Membrane</keyword>
<keyword evidence="3" id="KW-1185">Reference proteome</keyword>
<protein>
    <submittedName>
        <fullName evidence="2">Uncharacterized protein</fullName>
    </submittedName>
</protein>
<reference evidence="2 3" key="1">
    <citation type="journal article" date="2005" name="J. Bacteriol.">
        <title>Swine and poultry pathogens: the complete genome sequences of two strains of Mycoplasma hyopneumoniae and a strain of Mycoplasma synoviae.</title>
        <authorList>
            <person name="Vasconcelos A.T."/>
            <person name="Ferreira H.B."/>
            <person name="Bizarro C.V."/>
            <person name="Bonatto S.L."/>
            <person name="Carvalho M.O."/>
            <person name="Pinto P.M."/>
            <person name="Almeida D.F."/>
            <person name="Almeida L.G."/>
            <person name="Almeida R."/>
            <person name="Alves-Filho L."/>
            <person name="Assuncao E.N."/>
            <person name="Azevedo V.A."/>
            <person name="Bogo M.R."/>
            <person name="Brigido M.M."/>
            <person name="Brocchi M."/>
            <person name="Burity H.A."/>
            <person name="Camargo A.A."/>
            <person name="Camargo S.S."/>
            <person name="Carepo M.S."/>
            <person name="Carraro D.M."/>
            <person name="de Mattos Cascardo J.C."/>
            <person name="Castro L.A."/>
            <person name="Cavalcanti G."/>
            <person name="Chemale G."/>
            <person name="Collevatti R.G."/>
            <person name="Cunha C.W."/>
            <person name="Dallagiovanna B."/>
            <person name="Dambros B.P."/>
            <person name="Dellagostin O.A."/>
            <person name="Falcao C."/>
            <person name="Fantinatti-Garboggini F."/>
            <person name="Felipe M.S."/>
            <person name="Fiorentin L."/>
            <person name="Franco G.R."/>
            <person name="Freitas N.S."/>
            <person name="Frias D."/>
            <person name="Grangeiro T.B."/>
            <person name="Grisard E.C."/>
            <person name="Guimaraes C.T."/>
            <person name="Hungria M."/>
            <person name="Jardim S.N."/>
            <person name="Krieger M.A."/>
            <person name="Laurino J.P."/>
            <person name="Lima L.F."/>
            <person name="Lopes M.I."/>
            <person name="Loreto E.L."/>
            <person name="Madeira H.M."/>
            <person name="Manfio G.P."/>
            <person name="Maranhao A.Q."/>
            <person name="Martinkovics C.T."/>
            <person name="Medeiros S.R."/>
            <person name="Moreira M.A."/>
            <person name="Neiva M."/>
            <person name="Ramalho-Neto C.E."/>
            <person name="Nicolas M.F."/>
            <person name="Oliveira S.C."/>
            <person name="Paixao R.F."/>
            <person name="Pedrosa F.O."/>
            <person name="Pena S.D."/>
            <person name="Pereira M."/>
            <person name="Pereira-Ferrari L."/>
            <person name="Piffer I."/>
            <person name="Pinto L.S."/>
            <person name="Potrich D.P."/>
            <person name="Salim A.C."/>
            <person name="Santos F.R."/>
            <person name="Schmitt R."/>
            <person name="Schneider M.P."/>
            <person name="Schrank A."/>
            <person name="Schrank I.S."/>
            <person name="Schuck A.F."/>
            <person name="Seuanez H.N."/>
            <person name="Silva D.W."/>
            <person name="Silva R."/>
            <person name="Silva S.C."/>
            <person name="Soares C.M."/>
            <person name="Souza K.R."/>
            <person name="Souza R.C."/>
            <person name="Staats C.C."/>
            <person name="Steffens M.B."/>
            <person name="Teixeira S.M."/>
            <person name="Urmenyi T.P."/>
            <person name="Vainstein M.H."/>
            <person name="Zuccherato L.W."/>
            <person name="Simpson A.J."/>
            <person name="Zaha A."/>
        </authorList>
    </citation>
    <scope>NUCLEOTIDE SEQUENCE [LARGE SCALE GENOMIC DNA]</scope>
    <source>
        <strain evidence="2 3">53</strain>
    </source>
</reference>
<dbReference type="Proteomes" id="UP000000549">
    <property type="component" value="Chromosome"/>
</dbReference>
<dbReference type="KEGG" id="msy:MS53_0540"/>
<dbReference type="AlphaFoldDB" id="Q4A5M3"/>
<proteinExistence type="predicted"/>
<dbReference type="HOGENOM" id="CLU_1076986_0_0_14"/>
<gene>
    <name evidence="2" type="ordered locus">MS53_0540</name>
</gene>
<keyword evidence="1" id="KW-0812">Transmembrane</keyword>
<feature type="transmembrane region" description="Helical" evidence="1">
    <location>
        <begin position="225"/>
        <end position="246"/>
    </location>
</feature>
<feature type="transmembrane region" description="Helical" evidence="1">
    <location>
        <begin position="144"/>
        <end position="164"/>
    </location>
</feature>
<feature type="transmembrane region" description="Helical" evidence="1">
    <location>
        <begin position="116"/>
        <end position="138"/>
    </location>
</feature>
<keyword evidence="1" id="KW-1133">Transmembrane helix</keyword>
<name>Q4A5M3_MYCS5</name>
<accession>Q4A5M3</accession>
<organism evidence="2 3">
    <name type="scientific">Mycoplasmopsis synoviae (strain 53)</name>
    <name type="common">Mycoplasma synoviae</name>
    <dbReference type="NCBI Taxonomy" id="262723"/>
    <lineage>
        <taxon>Bacteria</taxon>
        <taxon>Bacillati</taxon>
        <taxon>Mycoplasmatota</taxon>
        <taxon>Mycoplasmoidales</taxon>
        <taxon>Metamycoplasmataceae</taxon>
        <taxon>Mycoplasmopsis</taxon>
    </lineage>
</organism>
<sequence>MWPIDYLYQYNSWGYKGNSSNIYEIPWQKEFSESDLEFFGHERPPITLVPSNLSSSLNNDNFIDNGFFYNELLDQYFFRPKQLFGSYIKKWNNIYFKYKPFDGILIDNFFYLNNKYFSHIILSFLSFFTAIVFVSASFVLNKWILSLIWIFIFISLILDFSGLLNRIDFDREGLYSISYKEAHDFIGSELNFKKFLVKIPFSLFNPYSLLDVFTNFHFLTKKISMAWAFPIIFISIFNFWFLNFIIRTMKRNSEYSFL</sequence>
<evidence type="ECO:0000313" key="3">
    <source>
        <dbReference type="Proteomes" id="UP000000549"/>
    </source>
</evidence>
<evidence type="ECO:0000256" key="1">
    <source>
        <dbReference type="SAM" id="Phobius"/>
    </source>
</evidence>
<dbReference type="EMBL" id="AE017245">
    <property type="protein sequence ID" value="AAZ43948.2"/>
    <property type="molecule type" value="Genomic_DNA"/>
</dbReference>
<dbReference type="STRING" id="262723.MS53_0540"/>
<evidence type="ECO:0000313" key="2">
    <source>
        <dbReference type="EMBL" id="AAZ43948.2"/>
    </source>
</evidence>